<gene>
    <name evidence="2" type="ORF">GGR38_004508</name>
</gene>
<keyword evidence="1" id="KW-0812">Transmembrane</keyword>
<feature type="transmembrane region" description="Helical" evidence="1">
    <location>
        <begin position="12"/>
        <end position="31"/>
    </location>
</feature>
<proteinExistence type="predicted"/>
<feature type="transmembrane region" description="Helical" evidence="1">
    <location>
        <begin position="206"/>
        <end position="225"/>
    </location>
</feature>
<evidence type="ECO:0000256" key="1">
    <source>
        <dbReference type="SAM" id="Phobius"/>
    </source>
</evidence>
<name>A0A7W6G831_9SPHN</name>
<reference evidence="2 3" key="1">
    <citation type="submission" date="2020-08" db="EMBL/GenBank/DDBJ databases">
        <title>Genomic Encyclopedia of Type Strains, Phase IV (KMG-IV): sequencing the most valuable type-strain genomes for metagenomic binning, comparative biology and taxonomic classification.</title>
        <authorList>
            <person name="Goeker M."/>
        </authorList>
    </citation>
    <scope>NUCLEOTIDE SEQUENCE [LARGE SCALE GENOMIC DNA]</scope>
    <source>
        <strain evidence="2 3">DSM 27057</strain>
    </source>
</reference>
<protein>
    <recommendedName>
        <fullName evidence="4">DUF4386 domain-containing protein</fullName>
    </recommendedName>
</protein>
<feature type="transmembrane region" description="Helical" evidence="1">
    <location>
        <begin position="143"/>
        <end position="161"/>
    </location>
</feature>
<feature type="transmembrane region" description="Helical" evidence="1">
    <location>
        <begin position="168"/>
        <end position="186"/>
    </location>
</feature>
<organism evidence="2 3">
    <name type="scientific">Novosphingobium sediminicola</name>
    <dbReference type="NCBI Taxonomy" id="563162"/>
    <lineage>
        <taxon>Bacteria</taxon>
        <taxon>Pseudomonadati</taxon>
        <taxon>Pseudomonadota</taxon>
        <taxon>Alphaproteobacteria</taxon>
        <taxon>Sphingomonadales</taxon>
        <taxon>Sphingomonadaceae</taxon>
        <taxon>Novosphingobium</taxon>
    </lineage>
</organism>
<accession>A0A7W6G831</accession>
<evidence type="ECO:0008006" key="4">
    <source>
        <dbReference type="Google" id="ProtNLM"/>
    </source>
</evidence>
<evidence type="ECO:0000313" key="2">
    <source>
        <dbReference type="EMBL" id="MBB3957534.1"/>
    </source>
</evidence>
<keyword evidence="3" id="KW-1185">Reference proteome</keyword>
<dbReference type="RefSeq" id="WP_183628925.1">
    <property type="nucleotide sequence ID" value="NZ_JACIDX010000026.1"/>
</dbReference>
<keyword evidence="1" id="KW-0472">Membrane</keyword>
<dbReference type="AlphaFoldDB" id="A0A7W6G831"/>
<keyword evidence="1" id="KW-1133">Transmembrane helix</keyword>
<feature type="transmembrane region" description="Helical" evidence="1">
    <location>
        <begin position="51"/>
        <end position="77"/>
    </location>
</feature>
<evidence type="ECO:0000313" key="3">
    <source>
        <dbReference type="Proteomes" id="UP000548867"/>
    </source>
</evidence>
<feature type="transmembrane region" description="Helical" evidence="1">
    <location>
        <begin position="89"/>
        <end position="109"/>
    </location>
</feature>
<dbReference type="Proteomes" id="UP000548867">
    <property type="component" value="Unassembled WGS sequence"/>
</dbReference>
<comment type="caution">
    <text evidence="2">The sequence shown here is derived from an EMBL/GenBank/DDBJ whole genome shotgun (WGS) entry which is preliminary data.</text>
</comment>
<sequence length="252" mass="28696">MPEETSKKIAYWVSWTGPAWVVSFILTWGVMGRNYPCPPQTLSGAELVSQYYGHPSVMLGMALATSVGILYMPWSIVMAYQIWQREKTPLLALMALSGGILTALLIVYVCSQWSWCARWAGQPGVDPEMIKAVHLSTWYFFDMTYNITNVQLLGCGLFAILDRSEHRIFPAWLGWFALFTGASFFLETIMPYFNRGPLAINGWWNFWFGFIIWFLWFSLQSMFVLKETRRSIGQPSPAIAAGQQVHGAYGLR</sequence>
<dbReference type="EMBL" id="JACIDX010000026">
    <property type="protein sequence ID" value="MBB3957534.1"/>
    <property type="molecule type" value="Genomic_DNA"/>
</dbReference>